<dbReference type="SUPFAM" id="SSF52151">
    <property type="entry name" value="FabD/lysophospholipase-like"/>
    <property type="match status" value="1"/>
</dbReference>
<keyword evidence="3 4" id="KW-0443">Lipid metabolism</keyword>
<evidence type="ECO:0000256" key="5">
    <source>
        <dbReference type="SAM" id="MobiDB-lite"/>
    </source>
</evidence>
<dbReference type="PANTHER" id="PTHR24185">
    <property type="entry name" value="CALCIUM-INDEPENDENT PHOSPHOLIPASE A2-GAMMA"/>
    <property type="match status" value="1"/>
</dbReference>
<keyword evidence="1 4" id="KW-0378">Hydrolase</keyword>
<dbReference type="InterPro" id="IPR016035">
    <property type="entry name" value="Acyl_Trfase/lysoPLipase"/>
</dbReference>
<reference evidence="8" key="1">
    <citation type="journal article" date="2019" name="bioRxiv">
        <title>Genomics, evolutionary history and diagnostics of the Alternaria alternata species group including apple and Asian pear pathotypes.</title>
        <authorList>
            <person name="Armitage A.D."/>
            <person name="Cockerton H.M."/>
            <person name="Sreenivasaprasad S."/>
            <person name="Woodhall J.W."/>
            <person name="Lane C.R."/>
            <person name="Harrison R.J."/>
            <person name="Clarkson J.P."/>
        </authorList>
    </citation>
    <scope>NUCLEOTIDE SEQUENCE [LARGE SCALE GENOMIC DNA]</scope>
    <source>
        <strain evidence="8">RGR 97.0016</strain>
    </source>
</reference>
<protein>
    <recommendedName>
        <fullName evidence="6">PNPLA domain-containing protein</fullName>
    </recommendedName>
</protein>
<sequence>MASSQNHSSQTVVSAHEGGSTTQTGSSMHDDGQQSTNTELSPELAWSQQNLLSLDGGGIRGYWTLLVLQRLMNEIAKEEKRLRNGGEEDHSFSPLEFPEHVTQGPPDDEEKRRKRAISGTRASTWKYVHDSRKFLPCHYFDYICGSSTGAAFKEVTARRCEETSQNNVTFSAPSDICKTFVTAFAYERKKGAPVKEQRLYLLRTYKHEKRQGINMRDMRRNYTGMLNGDKRNYGSADDWPIWRIARAATAAPMYFKELPEKRHMRDGETTIYFSDGGFGETNNPTFEGITEIKSLHGGKENIGVVVNVGTSRGTIEAGGRSIFKRVHGAFDRATDPTIVAGKVEGEDLPHYWRFDDEAGIGVDLDEWKPNGYFTKHPGVKTLADIRAKFNEWVVERENGLQKCAKELVARRRARILNLGRWEAYATNASFACNHGRCSSKAFDDRVQLQNHLRREHSVSDMDIASMVNDGTKMWQYQDQ</sequence>
<feature type="domain" description="PNPLA" evidence="6">
    <location>
        <begin position="52"/>
        <end position="289"/>
    </location>
</feature>
<evidence type="ECO:0000313" key="8">
    <source>
        <dbReference type="Proteomes" id="UP000293823"/>
    </source>
</evidence>
<keyword evidence="2 4" id="KW-0442">Lipid degradation</keyword>
<dbReference type="GO" id="GO:0047499">
    <property type="term" value="F:calcium-independent phospholipase A2 activity"/>
    <property type="evidence" value="ECO:0007669"/>
    <property type="project" value="TreeGrafter"/>
</dbReference>
<dbReference type="AlphaFoldDB" id="A0A4Q4R6W6"/>
<feature type="active site" description="Nucleophile" evidence="4">
    <location>
        <position position="147"/>
    </location>
</feature>
<evidence type="ECO:0000256" key="4">
    <source>
        <dbReference type="PROSITE-ProRule" id="PRU01161"/>
    </source>
</evidence>
<dbReference type="PANTHER" id="PTHR24185:SF1">
    <property type="entry name" value="CALCIUM-INDEPENDENT PHOSPHOLIPASE A2-GAMMA"/>
    <property type="match status" value="1"/>
</dbReference>
<dbReference type="GO" id="GO:0016020">
    <property type="term" value="C:membrane"/>
    <property type="evidence" value="ECO:0007669"/>
    <property type="project" value="TreeGrafter"/>
</dbReference>
<accession>A0A4Q4R6W6</accession>
<feature type="compositionally biased region" description="Basic and acidic residues" evidence="5">
    <location>
        <begin position="81"/>
        <end position="91"/>
    </location>
</feature>
<dbReference type="Proteomes" id="UP000293823">
    <property type="component" value="Unassembled WGS sequence"/>
</dbReference>
<gene>
    <name evidence="7" type="ORF">AA0113_g9707</name>
</gene>
<dbReference type="InterPro" id="IPR002641">
    <property type="entry name" value="PNPLA_dom"/>
</dbReference>
<feature type="short sequence motif" description="DGA/G" evidence="4">
    <location>
        <begin position="275"/>
        <end position="277"/>
    </location>
</feature>
<evidence type="ECO:0000256" key="3">
    <source>
        <dbReference type="ARBA" id="ARBA00023098"/>
    </source>
</evidence>
<feature type="short sequence motif" description="GXGXXG" evidence="4">
    <location>
        <begin position="56"/>
        <end position="61"/>
    </location>
</feature>
<dbReference type="PROSITE" id="PS51635">
    <property type="entry name" value="PNPLA"/>
    <property type="match status" value="1"/>
</dbReference>
<dbReference type="GO" id="GO:0016042">
    <property type="term" value="P:lipid catabolic process"/>
    <property type="evidence" value="ECO:0007669"/>
    <property type="project" value="UniProtKB-UniRule"/>
</dbReference>
<feature type="region of interest" description="Disordered" evidence="5">
    <location>
        <begin position="1"/>
        <end position="41"/>
    </location>
</feature>
<feature type="short sequence motif" description="GXSXG" evidence="4">
    <location>
        <begin position="145"/>
        <end position="149"/>
    </location>
</feature>
<feature type="region of interest" description="Disordered" evidence="5">
    <location>
        <begin position="81"/>
        <end position="113"/>
    </location>
</feature>
<feature type="active site" description="Proton acceptor" evidence="4">
    <location>
        <position position="275"/>
    </location>
</feature>
<name>A0A4Q4R6W6_9PLEO</name>
<evidence type="ECO:0000256" key="1">
    <source>
        <dbReference type="ARBA" id="ARBA00022801"/>
    </source>
</evidence>
<dbReference type="GO" id="GO:0019369">
    <property type="term" value="P:arachidonate metabolic process"/>
    <property type="evidence" value="ECO:0007669"/>
    <property type="project" value="TreeGrafter"/>
</dbReference>
<dbReference type="EMBL" id="PEJP01000045">
    <property type="protein sequence ID" value="RYO52082.1"/>
    <property type="molecule type" value="Genomic_DNA"/>
</dbReference>
<evidence type="ECO:0000256" key="2">
    <source>
        <dbReference type="ARBA" id="ARBA00022963"/>
    </source>
</evidence>
<dbReference type="OrthoDB" id="3693540at2759"/>
<organism evidence="7 8">
    <name type="scientific">Alternaria arborescens</name>
    <dbReference type="NCBI Taxonomy" id="156630"/>
    <lineage>
        <taxon>Eukaryota</taxon>
        <taxon>Fungi</taxon>
        <taxon>Dikarya</taxon>
        <taxon>Ascomycota</taxon>
        <taxon>Pezizomycotina</taxon>
        <taxon>Dothideomycetes</taxon>
        <taxon>Pleosporomycetidae</taxon>
        <taxon>Pleosporales</taxon>
        <taxon>Pleosporineae</taxon>
        <taxon>Pleosporaceae</taxon>
        <taxon>Alternaria</taxon>
        <taxon>Alternaria sect. Alternaria</taxon>
    </lineage>
</organism>
<comment type="caution">
    <text evidence="7">The sequence shown here is derived from an EMBL/GenBank/DDBJ whole genome shotgun (WGS) entry which is preliminary data.</text>
</comment>
<dbReference type="GO" id="GO:0046486">
    <property type="term" value="P:glycerolipid metabolic process"/>
    <property type="evidence" value="ECO:0007669"/>
    <property type="project" value="UniProtKB-ARBA"/>
</dbReference>
<evidence type="ECO:0000313" key="7">
    <source>
        <dbReference type="EMBL" id="RYO52082.1"/>
    </source>
</evidence>
<proteinExistence type="predicted"/>
<dbReference type="Gene3D" id="3.40.1090.10">
    <property type="entry name" value="Cytosolic phospholipase A2 catalytic domain"/>
    <property type="match status" value="2"/>
</dbReference>
<evidence type="ECO:0000259" key="6">
    <source>
        <dbReference type="PROSITE" id="PS51635"/>
    </source>
</evidence>
<keyword evidence="8" id="KW-1185">Reference proteome</keyword>